<proteinExistence type="predicted"/>
<keyword evidence="2" id="KW-1185">Reference proteome</keyword>
<evidence type="ECO:0000313" key="2">
    <source>
        <dbReference type="Proteomes" id="UP000799755"/>
    </source>
</evidence>
<accession>A0ACB6R083</accession>
<dbReference type="Proteomes" id="UP000799755">
    <property type="component" value="Unassembled WGS sequence"/>
</dbReference>
<sequence length="366" mass="42941">MLSPKGSRSPLLALSVTAGFILIFAFGFLAWQTPPRIPFPHGSTHIEMTVSNQNTPPISMEEVIRLLYARVKIPVDQQIFTDYDGTEHELPANPRYKKKLGKDVLIVDLETRPLESEKEWREGHFDWTKLNHVSGGVFQHYIYALIHGYDYKFITAHEFEDRHATWIKPSAIANQLHDYKFVVFLDADAAFHHMQLPVEWLLNYWKIEPKHSITMAKDPWDPEHPEVNSDRFNRALTNTGFMIVQNNPTSHQILKAWHECPDDVRYIGCSEWKRPRFHEQSAFGEFIRYDYEENIKELECAEANGYPGVEVSHCQGKFIRHYWFDKYKVKNEFQENIMQAITQPIQQTFADNYHGVTFEQKENKIL</sequence>
<protein>
    <submittedName>
        <fullName evidence="1">Uncharacterized protein</fullName>
    </submittedName>
</protein>
<reference evidence="1" key="1">
    <citation type="journal article" date="2020" name="Stud. Mycol.">
        <title>101 Dothideomycetes genomes: a test case for predicting lifestyles and emergence of pathogens.</title>
        <authorList>
            <person name="Haridas S."/>
            <person name="Albert R."/>
            <person name="Binder M."/>
            <person name="Bloem J."/>
            <person name="Labutti K."/>
            <person name="Salamov A."/>
            <person name="Andreopoulos B."/>
            <person name="Baker S."/>
            <person name="Barry K."/>
            <person name="Bills G."/>
            <person name="Bluhm B."/>
            <person name="Cannon C."/>
            <person name="Castanera R."/>
            <person name="Culley D."/>
            <person name="Daum C."/>
            <person name="Ezra D."/>
            <person name="Gonzalez J."/>
            <person name="Henrissat B."/>
            <person name="Kuo A."/>
            <person name="Liang C."/>
            <person name="Lipzen A."/>
            <person name="Lutzoni F."/>
            <person name="Magnuson J."/>
            <person name="Mondo S."/>
            <person name="Nolan M."/>
            <person name="Ohm R."/>
            <person name="Pangilinan J."/>
            <person name="Park H.-J."/>
            <person name="Ramirez L."/>
            <person name="Alfaro M."/>
            <person name="Sun H."/>
            <person name="Tritt A."/>
            <person name="Yoshinaga Y."/>
            <person name="Zwiers L.-H."/>
            <person name="Turgeon B."/>
            <person name="Goodwin S."/>
            <person name="Spatafora J."/>
            <person name="Crous P."/>
            <person name="Grigoriev I."/>
        </authorList>
    </citation>
    <scope>NUCLEOTIDE SEQUENCE</scope>
    <source>
        <strain evidence="1">ATCC 200398</strain>
    </source>
</reference>
<evidence type="ECO:0000313" key="1">
    <source>
        <dbReference type="EMBL" id="KAF2472591.1"/>
    </source>
</evidence>
<gene>
    <name evidence="1" type="ORF">BDR25DRAFT_220233</name>
</gene>
<comment type="caution">
    <text evidence="1">The sequence shown here is derived from an EMBL/GenBank/DDBJ whole genome shotgun (WGS) entry which is preliminary data.</text>
</comment>
<organism evidence="1 2">
    <name type="scientific">Lindgomyces ingoldianus</name>
    <dbReference type="NCBI Taxonomy" id="673940"/>
    <lineage>
        <taxon>Eukaryota</taxon>
        <taxon>Fungi</taxon>
        <taxon>Dikarya</taxon>
        <taxon>Ascomycota</taxon>
        <taxon>Pezizomycotina</taxon>
        <taxon>Dothideomycetes</taxon>
        <taxon>Pleosporomycetidae</taxon>
        <taxon>Pleosporales</taxon>
        <taxon>Lindgomycetaceae</taxon>
        <taxon>Lindgomyces</taxon>
    </lineage>
</organism>
<dbReference type="EMBL" id="MU003502">
    <property type="protein sequence ID" value="KAF2472591.1"/>
    <property type="molecule type" value="Genomic_DNA"/>
</dbReference>
<name>A0ACB6R083_9PLEO</name>